<gene>
    <name evidence="2" type="ORF">FLM9_212</name>
</gene>
<evidence type="ECO:0000313" key="3">
    <source>
        <dbReference type="Proteomes" id="UP000182631"/>
    </source>
</evidence>
<evidence type="ECO:0000313" key="2">
    <source>
        <dbReference type="EMBL" id="SAY38354.1"/>
    </source>
</evidence>
<accession>A0A171DEV1</accession>
<name>A0A171DEV1_9SYNE</name>
<sequence>MEVTSDLLPPPPNPATERLPPPFCRLPLPLATNKQTGWLGLGALVKRD</sequence>
<feature type="compositionally biased region" description="Pro residues" evidence="1">
    <location>
        <begin position="8"/>
        <end position="20"/>
    </location>
</feature>
<dbReference type="Proteomes" id="UP000182631">
    <property type="component" value="Unassembled WGS sequence"/>
</dbReference>
<keyword evidence="3" id="KW-1185">Reference proteome</keyword>
<dbReference type="EMBL" id="FITM01000023">
    <property type="protein sequence ID" value="SAY38354.1"/>
    <property type="molecule type" value="Genomic_DNA"/>
</dbReference>
<dbReference type="AlphaFoldDB" id="A0A171DEV1"/>
<proteinExistence type="predicted"/>
<protein>
    <submittedName>
        <fullName evidence="2">Uncharacterized protein</fullName>
    </submittedName>
</protein>
<reference evidence="3" key="1">
    <citation type="submission" date="2016-02" db="EMBL/GenBank/DDBJ databases">
        <authorList>
            <person name="liu f."/>
        </authorList>
    </citation>
    <scope>NUCLEOTIDE SEQUENCE [LARGE SCALE GENOMIC DNA]</scope>
</reference>
<organism evidence="2 3">
    <name type="scientific">Candidatus Synechococcus spongiarum</name>
    <dbReference type="NCBI Taxonomy" id="431041"/>
    <lineage>
        <taxon>Bacteria</taxon>
        <taxon>Bacillati</taxon>
        <taxon>Cyanobacteriota</taxon>
        <taxon>Cyanophyceae</taxon>
        <taxon>Synechococcales</taxon>
        <taxon>Synechococcaceae</taxon>
        <taxon>Synechococcus</taxon>
    </lineage>
</organism>
<feature type="region of interest" description="Disordered" evidence="1">
    <location>
        <begin position="1"/>
        <end position="20"/>
    </location>
</feature>
<evidence type="ECO:0000256" key="1">
    <source>
        <dbReference type="SAM" id="MobiDB-lite"/>
    </source>
</evidence>